<keyword evidence="1" id="KW-0067">ATP-binding</keyword>
<keyword evidence="1" id="KW-0547">Nucleotide-binding</keyword>
<sequence length="381" mass="43811">MFKIPSLKKASSKRRICEDLPSFDFGSLEAKEQIGYGSYGVVYKALHQKVLVVAKKLIGESAEEESCFIKEARLMYSLKHENIVGFKSFSSSPCAILMEYLFFDFSLFEISKQLSNLVEFLNYIDKIDAFTYFENDLILKMGYQISKGLEYLYSKGVAHRDLKAKNILVSNQHYCNLADEQHRYKVFSERPVICKLADFGESRSHLIQTAAVLHSKTKNIDRGTSVYMAPELQIESCRSKAANFDSLQKVDMWAFGMVLFNLVNPNLKYPFQLDLKKDAPLKKQLPRILQQQKYPTQSKKYALQQESSWAPVIAVMKKCLIFNPDDRPTASEIMNQLQQLLSKSAEEQTFELEKRIEPLKEKQKQAAVIDLRGELKQGKEE</sequence>
<dbReference type="Gene3D" id="1.10.510.10">
    <property type="entry name" value="Transferase(Phosphotransferase) domain 1"/>
    <property type="match status" value="1"/>
</dbReference>
<dbReference type="Proteomes" id="UP001152795">
    <property type="component" value="Unassembled WGS sequence"/>
</dbReference>
<dbReference type="InterPro" id="IPR000719">
    <property type="entry name" value="Prot_kinase_dom"/>
</dbReference>
<dbReference type="EMBL" id="CACRXK020015716">
    <property type="protein sequence ID" value="CAB4028776.1"/>
    <property type="molecule type" value="Genomic_DNA"/>
</dbReference>
<dbReference type="SMART" id="SM00220">
    <property type="entry name" value="S_TKc"/>
    <property type="match status" value="1"/>
</dbReference>
<dbReference type="GO" id="GO:0004674">
    <property type="term" value="F:protein serine/threonine kinase activity"/>
    <property type="evidence" value="ECO:0007669"/>
    <property type="project" value="UniProtKB-KW"/>
</dbReference>
<gene>
    <name evidence="2" type="ORF">PACLA_8A003462</name>
</gene>
<keyword evidence="1" id="KW-0723">Serine/threonine-protein kinase</keyword>
<keyword evidence="2" id="KW-0418">Kinase</keyword>
<name>A0A7D9JFL9_PARCT</name>
<dbReference type="Gene3D" id="3.30.200.20">
    <property type="entry name" value="Phosphorylase Kinase, domain 1"/>
    <property type="match status" value="1"/>
</dbReference>
<dbReference type="GO" id="GO:0005524">
    <property type="term" value="F:ATP binding"/>
    <property type="evidence" value="ECO:0007669"/>
    <property type="project" value="UniProtKB-UniRule"/>
</dbReference>
<dbReference type="InterPro" id="IPR008271">
    <property type="entry name" value="Ser/Thr_kinase_AS"/>
</dbReference>
<keyword evidence="2" id="KW-0808">Transferase</keyword>
<evidence type="ECO:0000256" key="1">
    <source>
        <dbReference type="RuleBase" id="RU000304"/>
    </source>
</evidence>
<comment type="caution">
    <text evidence="2">The sequence shown here is derived from an EMBL/GenBank/DDBJ whole genome shotgun (WGS) entry which is preliminary data.</text>
</comment>
<dbReference type="Pfam" id="PF00069">
    <property type="entry name" value="Pkinase"/>
    <property type="match status" value="1"/>
</dbReference>
<feature type="non-terminal residue" evidence="2">
    <location>
        <position position="381"/>
    </location>
</feature>
<accession>A0A7D9JFL9</accession>
<protein>
    <submittedName>
        <fullName evidence="2">Tyrosine kinase</fullName>
    </submittedName>
</protein>
<proteinExistence type="inferred from homology"/>
<comment type="similarity">
    <text evidence="1">Belongs to the protein kinase superfamily.</text>
</comment>
<dbReference type="PANTHER" id="PTHR44329">
    <property type="entry name" value="SERINE/THREONINE-PROTEIN KINASE TNNI3K-RELATED"/>
    <property type="match status" value="1"/>
</dbReference>
<evidence type="ECO:0000313" key="2">
    <source>
        <dbReference type="EMBL" id="CAB4028776.1"/>
    </source>
</evidence>
<organism evidence="2 3">
    <name type="scientific">Paramuricea clavata</name>
    <name type="common">Red gorgonian</name>
    <name type="synonym">Violescent sea-whip</name>
    <dbReference type="NCBI Taxonomy" id="317549"/>
    <lineage>
        <taxon>Eukaryota</taxon>
        <taxon>Metazoa</taxon>
        <taxon>Cnidaria</taxon>
        <taxon>Anthozoa</taxon>
        <taxon>Octocorallia</taxon>
        <taxon>Malacalcyonacea</taxon>
        <taxon>Plexauridae</taxon>
        <taxon>Paramuricea</taxon>
    </lineage>
</organism>
<dbReference type="PROSITE" id="PS50011">
    <property type="entry name" value="PROTEIN_KINASE_DOM"/>
    <property type="match status" value="1"/>
</dbReference>
<dbReference type="InterPro" id="IPR017441">
    <property type="entry name" value="Protein_kinase_ATP_BS"/>
</dbReference>
<dbReference type="OrthoDB" id="4062651at2759"/>
<dbReference type="PROSITE" id="PS00107">
    <property type="entry name" value="PROTEIN_KINASE_ATP"/>
    <property type="match status" value="1"/>
</dbReference>
<evidence type="ECO:0000313" key="3">
    <source>
        <dbReference type="Proteomes" id="UP001152795"/>
    </source>
</evidence>
<reference evidence="2" key="1">
    <citation type="submission" date="2020-04" db="EMBL/GenBank/DDBJ databases">
        <authorList>
            <person name="Alioto T."/>
            <person name="Alioto T."/>
            <person name="Gomez Garrido J."/>
        </authorList>
    </citation>
    <scope>NUCLEOTIDE SEQUENCE</scope>
    <source>
        <strain evidence="2">A484AB</strain>
    </source>
</reference>
<dbReference type="InterPro" id="IPR051681">
    <property type="entry name" value="Ser/Thr_Kinases-Pseudokinases"/>
</dbReference>
<dbReference type="InterPro" id="IPR011009">
    <property type="entry name" value="Kinase-like_dom_sf"/>
</dbReference>
<dbReference type="AlphaFoldDB" id="A0A7D9JFL9"/>
<dbReference type="PROSITE" id="PS00108">
    <property type="entry name" value="PROTEIN_KINASE_ST"/>
    <property type="match status" value="1"/>
</dbReference>
<keyword evidence="3" id="KW-1185">Reference proteome</keyword>
<dbReference type="SUPFAM" id="SSF56112">
    <property type="entry name" value="Protein kinase-like (PK-like)"/>
    <property type="match status" value="1"/>
</dbReference>